<dbReference type="Pfam" id="PF14441">
    <property type="entry name" value="OTT_1508_deam"/>
    <property type="match status" value="1"/>
</dbReference>
<sequence>MAKFQDQEYLLRGLAVLQAMDYADPSALLSNKPGRTNVINSRLRLLDVIAAGLATGSSGDVVAAAFSGREVYMQQHGPIDSSKAKTFVLLAKNETPSIRDKHAATKLFDAINDPKTEDLFPILLERCKENMQKRVTSLLKILREPGFLKFMQSELHKYQPHIVVGSNQFVINKEFENPGPILPALVKEYAPKDFEAFWKALIQAIEINGAIFSKAKEEKKLREAYETISLIGYSIQYSTFLNQKLLIKSQYKERTEKFKRRLSKINVYTRGARYLLEQADKIRPVKCFWVENEPSDTRVEYGPFNPVFKDEVQEILKEMRLRQGEKPSIVPSSSQYESKWKKIITDECGQPKKLRAYFHCEVKIMHYMEQKFMSRNVVKIATTSSNKTNERFQGEGYARLGTVAIGVSKNSCLMCQWSLDRHNDMKFERNYVTSGNHGKPYAKWFNLPGTEYAEHARLLVEKLVKDALTTSPGKQRNKQRVVSDEHYSSSDDDRRTKESGEDKITAERYAKTIAQQIR</sequence>
<dbReference type="InterPro" id="IPR027796">
    <property type="entry name" value="OTT_1508_deam-like"/>
</dbReference>
<evidence type="ECO:0000313" key="2">
    <source>
        <dbReference type="EMBL" id="EKM76551.1"/>
    </source>
</evidence>
<name>K5WML2_AGABU</name>
<dbReference type="EMBL" id="JH971401">
    <property type="protein sequence ID" value="EKM76551.1"/>
    <property type="molecule type" value="Genomic_DNA"/>
</dbReference>
<keyword evidence="3" id="KW-1185">Reference proteome</keyword>
<dbReference type="Proteomes" id="UP000008493">
    <property type="component" value="Unassembled WGS sequence"/>
</dbReference>
<evidence type="ECO:0000256" key="1">
    <source>
        <dbReference type="SAM" id="MobiDB-lite"/>
    </source>
</evidence>
<organism evidence="2 3">
    <name type="scientific">Agaricus bisporus var. burnettii (strain JB137-S8 / ATCC MYA-4627 / FGSC 10392)</name>
    <name type="common">White button mushroom</name>
    <dbReference type="NCBI Taxonomy" id="597362"/>
    <lineage>
        <taxon>Eukaryota</taxon>
        <taxon>Fungi</taxon>
        <taxon>Dikarya</taxon>
        <taxon>Basidiomycota</taxon>
        <taxon>Agaricomycotina</taxon>
        <taxon>Agaricomycetes</taxon>
        <taxon>Agaricomycetidae</taxon>
        <taxon>Agaricales</taxon>
        <taxon>Agaricineae</taxon>
        <taxon>Agaricaceae</taxon>
        <taxon>Agaricus</taxon>
    </lineage>
</organism>
<dbReference type="RefSeq" id="XP_007332728.1">
    <property type="nucleotide sequence ID" value="XM_007332666.1"/>
</dbReference>
<dbReference type="KEGG" id="abp:AGABI1DRAFT93977"/>
<dbReference type="GeneID" id="18832541"/>
<feature type="compositionally biased region" description="Basic and acidic residues" evidence="1">
    <location>
        <begin position="481"/>
        <end position="510"/>
    </location>
</feature>
<gene>
    <name evidence="2" type="ORF">AGABI1DRAFT_93977</name>
</gene>
<dbReference type="OrthoDB" id="3063780at2759"/>
<proteinExistence type="predicted"/>
<dbReference type="AlphaFoldDB" id="K5WML2"/>
<accession>K5WML2</accession>
<dbReference type="InParanoid" id="K5WML2"/>
<feature type="region of interest" description="Disordered" evidence="1">
    <location>
        <begin position="470"/>
        <end position="518"/>
    </location>
</feature>
<reference evidence="3" key="1">
    <citation type="journal article" date="2012" name="Proc. Natl. Acad. Sci. U.S.A.">
        <title>Genome sequence of the button mushroom Agaricus bisporus reveals mechanisms governing adaptation to a humic-rich ecological niche.</title>
        <authorList>
            <person name="Morin E."/>
            <person name="Kohler A."/>
            <person name="Baker A.R."/>
            <person name="Foulongne-Oriol M."/>
            <person name="Lombard V."/>
            <person name="Nagy L.G."/>
            <person name="Ohm R.A."/>
            <person name="Patyshakuliyeva A."/>
            <person name="Brun A."/>
            <person name="Aerts A.L."/>
            <person name="Bailey A.M."/>
            <person name="Billette C."/>
            <person name="Coutinho P.M."/>
            <person name="Deakin G."/>
            <person name="Doddapaneni H."/>
            <person name="Floudas D."/>
            <person name="Grimwood J."/>
            <person name="Hilden K."/>
            <person name="Kuees U."/>
            <person name="LaButti K.M."/>
            <person name="Lapidus A."/>
            <person name="Lindquist E.A."/>
            <person name="Lucas S.M."/>
            <person name="Murat C."/>
            <person name="Riley R.W."/>
            <person name="Salamov A.A."/>
            <person name="Schmutz J."/>
            <person name="Subramanian V."/>
            <person name="Woesten H.A.B."/>
            <person name="Xu J."/>
            <person name="Eastwood D.C."/>
            <person name="Foster G.D."/>
            <person name="Sonnenberg A.S."/>
            <person name="Cullen D."/>
            <person name="de Vries R.P."/>
            <person name="Lundell T."/>
            <person name="Hibbett D.S."/>
            <person name="Henrissat B."/>
            <person name="Burton K.S."/>
            <person name="Kerrigan R.W."/>
            <person name="Challen M.P."/>
            <person name="Grigoriev I.V."/>
            <person name="Martin F."/>
        </authorList>
    </citation>
    <scope>NUCLEOTIDE SEQUENCE [LARGE SCALE GENOMIC DNA]</scope>
    <source>
        <strain evidence="3">JB137-S8 / ATCC MYA-4627 / FGSC 10392</strain>
    </source>
</reference>
<protein>
    <submittedName>
        <fullName evidence="2">Uncharacterized protein</fullName>
    </submittedName>
</protein>
<dbReference type="HOGENOM" id="CLU_039517_0_0_1"/>
<evidence type="ECO:0000313" key="3">
    <source>
        <dbReference type="Proteomes" id="UP000008493"/>
    </source>
</evidence>